<accession>A0A125TZB7</accession>
<gene>
    <name evidence="1" type="ORF">AZ78_5134</name>
</gene>
<organism evidence="1 2">
    <name type="scientific">Lysobacter capsici AZ78</name>
    <dbReference type="NCBI Taxonomy" id="1444315"/>
    <lineage>
        <taxon>Bacteria</taxon>
        <taxon>Pseudomonadati</taxon>
        <taxon>Pseudomonadota</taxon>
        <taxon>Gammaproteobacteria</taxon>
        <taxon>Lysobacterales</taxon>
        <taxon>Lysobacteraceae</taxon>
        <taxon>Lysobacter</taxon>
    </lineage>
</organism>
<evidence type="ECO:0000313" key="2">
    <source>
        <dbReference type="Proteomes" id="UP000023435"/>
    </source>
</evidence>
<dbReference type="AlphaFoldDB" id="A0A125TZB7"/>
<evidence type="ECO:0000313" key="1">
    <source>
        <dbReference type="EMBL" id="KWS02001.1"/>
    </source>
</evidence>
<protein>
    <submittedName>
        <fullName evidence="1">Uncharacterized protein</fullName>
    </submittedName>
</protein>
<name>A0A125TZB7_9GAMM</name>
<keyword evidence="2" id="KW-1185">Reference proteome</keyword>
<reference evidence="1 2" key="1">
    <citation type="journal article" date="2014" name="Genome Announc.">
        <title>Draft Genome Sequence of Lysobacter capsici AZ78, a Bacterium Antagonistic to Plant-Pathogenic Oomycetes.</title>
        <authorList>
            <person name="Puopolo G."/>
            <person name="Sonego P."/>
            <person name="Engelen K."/>
            <person name="Pertot I."/>
        </authorList>
    </citation>
    <scope>NUCLEOTIDE SEQUENCE [LARGE SCALE GENOMIC DNA]</scope>
    <source>
        <strain evidence="1 2">AZ78</strain>
    </source>
</reference>
<sequence length="49" mass="5093">MPTSRTAVAVAARILAATVSRRMRAMATGRNRDRAGTGREGFAFAAALG</sequence>
<comment type="caution">
    <text evidence="1">The sequence shown here is derived from an EMBL/GenBank/DDBJ whole genome shotgun (WGS) entry which is preliminary data.</text>
</comment>
<dbReference type="Proteomes" id="UP000023435">
    <property type="component" value="Unassembled WGS sequence"/>
</dbReference>
<proteinExistence type="predicted"/>
<dbReference type="EMBL" id="JAJA02000003">
    <property type="protein sequence ID" value="KWS02001.1"/>
    <property type="molecule type" value="Genomic_DNA"/>
</dbReference>